<gene>
    <name evidence="3" type="ORF">MEQU1_001980</name>
</gene>
<reference evidence="3" key="1">
    <citation type="submission" date="2023-03" db="EMBL/GenBank/DDBJ databases">
        <title>Mating type loci evolution in Malassezia.</title>
        <authorList>
            <person name="Coelho M.A."/>
        </authorList>
    </citation>
    <scope>NUCLEOTIDE SEQUENCE</scope>
    <source>
        <strain evidence="3">CBS 12830</strain>
    </source>
</reference>
<feature type="region of interest" description="Disordered" evidence="1">
    <location>
        <begin position="358"/>
        <end position="444"/>
    </location>
</feature>
<evidence type="ECO:0000256" key="1">
    <source>
        <dbReference type="SAM" id="MobiDB-lite"/>
    </source>
</evidence>
<feature type="compositionally biased region" description="Basic and acidic residues" evidence="1">
    <location>
        <begin position="361"/>
        <end position="383"/>
    </location>
</feature>
<protein>
    <submittedName>
        <fullName evidence="3">Uncharacterized protein</fullName>
    </submittedName>
</protein>
<accession>A0AAF0EEX0</accession>
<organism evidence="3 4">
    <name type="scientific">Malassezia equina</name>
    <dbReference type="NCBI Taxonomy" id="1381935"/>
    <lineage>
        <taxon>Eukaryota</taxon>
        <taxon>Fungi</taxon>
        <taxon>Dikarya</taxon>
        <taxon>Basidiomycota</taxon>
        <taxon>Ustilaginomycotina</taxon>
        <taxon>Malasseziomycetes</taxon>
        <taxon>Malasseziales</taxon>
        <taxon>Malasseziaceae</taxon>
        <taxon>Malassezia</taxon>
    </lineage>
</organism>
<proteinExistence type="predicted"/>
<evidence type="ECO:0000256" key="2">
    <source>
        <dbReference type="SAM" id="Phobius"/>
    </source>
</evidence>
<dbReference type="Proteomes" id="UP001214415">
    <property type="component" value="Chromosome 3"/>
</dbReference>
<dbReference type="EMBL" id="CP119902">
    <property type="protein sequence ID" value="WFD23291.1"/>
    <property type="molecule type" value="Genomic_DNA"/>
</dbReference>
<name>A0AAF0EEX0_9BASI</name>
<keyword evidence="2" id="KW-0472">Membrane</keyword>
<feature type="compositionally biased region" description="Polar residues" evidence="1">
    <location>
        <begin position="280"/>
        <end position="289"/>
    </location>
</feature>
<keyword evidence="2" id="KW-1133">Transmembrane helix</keyword>
<feature type="compositionally biased region" description="Polar residues" evidence="1">
    <location>
        <begin position="240"/>
        <end position="249"/>
    </location>
</feature>
<feature type="transmembrane region" description="Helical" evidence="2">
    <location>
        <begin position="150"/>
        <end position="171"/>
    </location>
</feature>
<keyword evidence="2" id="KW-0812">Transmembrane</keyword>
<sequence>MPKRVRRQTGACHAKDLYQSPTPGQVVNGSSLSLRWNPDCIRSSTIDVYLYSQHQSTSLPVHAWLTLSNAPGNKSVPLQAQWWNHTQNMAVNLQMVPGGSQPWESPYPLSPSWTLGNVGDSDMGIDASVVSSDADVTRYAAPDDLSPGKIAAAVILPILALMAVLVGGFVWQRRRQAWRDAARHERYLSYSQQATTPPTVHTHTPEAPAPSLPTWDPTPVSYADASALQPETSKEYDTSGLDSIPSSLQEPEHTSDVPPVPPASEKRHRHRHRRKKAKPSTMSSSTDQGASYGLEDPDGTLSPTRKRAEAQRYADRSPRDILDRAYGVDHDMDASTRARAPRAELTDALGLTMPRTPVLTHIDDTGDDRNSYTYDNEERRRPVSPEALGTHSRDDKIYAYLAKLEEPDNTSDTPHGLARPTSAASRLSHGSEGFQDAVPYVDET</sequence>
<dbReference type="AlphaFoldDB" id="A0AAF0EEX0"/>
<feature type="region of interest" description="Disordered" evidence="1">
    <location>
        <begin position="190"/>
        <end position="341"/>
    </location>
</feature>
<feature type="compositionally biased region" description="Low complexity" evidence="1">
    <location>
        <begin position="194"/>
        <end position="206"/>
    </location>
</feature>
<feature type="compositionally biased region" description="Basic residues" evidence="1">
    <location>
        <begin position="266"/>
        <end position="278"/>
    </location>
</feature>
<evidence type="ECO:0000313" key="3">
    <source>
        <dbReference type="EMBL" id="WFD23291.1"/>
    </source>
</evidence>
<feature type="compositionally biased region" description="Basic and acidic residues" evidence="1">
    <location>
        <begin position="306"/>
        <end position="341"/>
    </location>
</feature>
<evidence type="ECO:0000313" key="4">
    <source>
        <dbReference type="Proteomes" id="UP001214415"/>
    </source>
</evidence>
<keyword evidence="4" id="KW-1185">Reference proteome</keyword>